<protein>
    <submittedName>
        <fullName evidence="1">Uncharacterized protein</fullName>
    </submittedName>
</protein>
<dbReference type="GO" id="GO:0006801">
    <property type="term" value="P:superoxide metabolic process"/>
    <property type="evidence" value="ECO:0007669"/>
    <property type="project" value="InterPro"/>
</dbReference>
<organism evidence="1 2">
    <name type="scientific">Opisthorchis viverrini</name>
    <name type="common">Southeast Asian liver fluke</name>
    <dbReference type="NCBI Taxonomy" id="6198"/>
    <lineage>
        <taxon>Eukaryota</taxon>
        <taxon>Metazoa</taxon>
        <taxon>Spiralia</taxon>
        <taxon>Lophotrochozoa</taxon>
        <taxon>Platyhelminthes</taxon>
        <taxon>Trematoda</taxon>
        <taxon>Digenea</taxon>
        <taxon>Opisthorchiida</taxon>
        <taxon>Opisthorchiata</taxon>
        <taxon>Opisthorchiidae</taxon>
        <taxon>Opisthorchis</taxon>
    </lineage>
</organism>
<reference evidence="1 2" key="1">
    <citation type="submission" date="2013-11" db="EMBL/GenBank/DDBJ databases">
        <title>Opisthorchis viverrini - life in the bile duct.</title>
        <authorList>
            <person name="Young N.D."/>
            <person name="Nagarajan N."/>
            <person name="Lin S.J."/>
            <person name="Korhonen P.K."/>
            <person name="Jex A.R."/>
            <person name="Hall R.S."/>
            <person name="Safavi-Hemami H."/>
            <person name="Kaewkong W."/>
            <person name="Bertrand D."/>
            <person name="Gao S."/>
            <person name="Seet Q."/>
            <person name="Wongkham S."/>
            <person name="Teh B.T."/>
            <person name="Wongkham C."/>
            <person name="Intapan P.M."/>
            <person name="Maleewong W."/>
            <person name="Yang X."/>
            <person name="Hu M."/>
            <person name="Wang Z."/>
            <person name="Hofmann A."/>
            <person name="Sternberg P.W."/>
            <person name="Tan P."/>
            <person name="Wang J."/>
            <person name="Gasser R.B."/>
        </authorList>
    </citation>
    <scope>NUCLEOTIDE SEQUENCE [LARGE SCALE GENOMIC DNA]</scope>
</reference>
<proteinExistence type="predicted"/>
<dbReference type="AlphaFoldDB" id="A0A074Z745"/>
<accession>A0A074Z745</accession>
<evidence type="ECO:0000313" key="2">
    <source>
        <dbReference type="Proteomes" id="UP000054324"/>
    </source>
</evidence>
<dbReference type="GO" id="GO:0046872">
    <property type="term" value="F:metal ion binding"/>
    <property type="evidence" value="ECO:0007669"/>
    <property type="project" value="InterPro"/>
</dbReference>
<dbReference type="OrthoDB" id="666972at2759"/>
<keyword evidence="2" id="KW-1185">Reference proteome</keyword>
<sequence>MHPALQAQGTAQLGTVQADSDGHASWLVENTTLKLWNLIGRSVVLHDLTASSRYGLYITPNSRKDSSEMHPTKLLEVANHRTTGSSCAPGVHLLNKQSPEDGCTLVTGRTYLGR</sequence>
<dbReference type="EMBL" id="KL596873">
    <property type="protein sequence ID" value="KER22918.1"/>
    <property type="molecule type" value="Genomic_DNA"/>
</dbReference>
<name>A0A074Z745_OPIVI</name>
<dbReference type="CTD" id="20323269"/>
<dbReference type="STRING" id="6198.A0A074Z745"/>
<dbReference type="KEGG" id="ovi:T265_09090"/>
<gene>
    <name evidence="1" type="ORF">T265_09090</name>
</gene>
<dbReference type="SUPFAM" id="SSF49329">
    <property type="entry name" value="Cu,Zn superoxide dismutase-like"/>
    <property type="match status" value="1"/>
</dbReference>
<dbReference type="InterPro" id="IPR036423">
    <property type="entry name" value="SOD-like_Cu/Zn_dom_sf"/>
</dbReference>
<dbReference type="RefSeq" id="XP_009173339.1">
    <property type="nucleotide sequence ID" value="XM_009175075.1"/>
</dbReference>
<dbReference type="Proteomes" id="UP000054324">
    <property type="component" value="Unassembled WGS sequence"/>
</dbReference>
<evidence type="ECO:0000313" key="1">
    <source>
        <dbReference type="EMBL" id="KER22918.1"/>
    </source>
</evidence>
<dbReference type="GeneID" id="20323269"/>